<organism evidence="1 2">
    <name type="scientific">Neolewinella agarilytica</name>
    <dbReference type="NCBI Taxonomy" id="478744"/>
    <lineage>
        <taxon>Bacteria</taxon>
        <taxon>Pseudomonadati</taxon>
        <taxon>Bacteroidota</taxon>
        <taxon>Saprospiria</taxon>
        <taxon>Saprospirales</taxon>
        <taxon>Lewinellaceae</taxon>
        <taxon>Neolewinella</taxon>
    </lineage>
</organism>
<sequence>MLPFRQEGFPRTSWHSCAIAPLVSDLQNLSSNQISDQLVTSYYRIHFDVFHWHFPQYGCLYKSKHLPLPGKQAADGYFA</sequence>
<reference evidence="2" key="1">
    <citation type="submission" date="2016-10" db="EMBL/GenBank/DDBJ databases">
        <authorList>
            <person name="Varghese N."/>
            <person name="Submissions S."/>
        </authorList>
    </citation>
    <scope>NUCLEOTIDE SEQUENCE [LARGE SCALE GENOMIC DNA]</scope>
    <source>
        <strain evidence="2">DSM 24740</strain>
    </source>
</reference>
<dbReference type="InParanoid" id="A0A1H9KYX9"/>
<evidence type="ECO:0000313" key="1">
    <source>
        <dbReference type="EMBL" id="SER04366.1"/>
    </source>
</evidence>
<evidence type="ECO:0000313" key="2">
    <source>
        <dbReference type="Proteomes" id="UP000199021"/>
    </source>
</evidence>
<dbReference type="RefSeq" id="WP_139211934.1">
    <property type="nucleotide sequence ID" value="NZ_FOFB01000022.1"/>
</dbReference>
<keyword evidence="2" id="KW-1185">Reference proteome</keyword>
<dbReference type="AlphaFoldDB" id="A0A1H9KYX9"/>
<dbReference type="Proteomes" id="UP000199021">
    <property type="component" value="Unassembled WGS sequence"/>
</dbReference>
<protein>
    <submittedName>
        <fullName evidence="1">Uncharacterized protein</fullName>
    </submittedName>
</protein>
<dbReference type="EMBL" id="FOFB01000022">
    <property type="protein sequence ID" value="SER04366.1"/>
    <property type="molecule type" value="Genomic_DNA"/>
</dbReference>
<name>A0A1H9KYX9_9BACT</name>
<gene>
    <name evidence="1" type="ORF">SAMN05444359_12253</name>
</gene>
<proteinExistence type="predicted"/>
<dbReference type="STRING" id="478744.SAMN05444359_12253"/>
<accession>A0A1H9KYX9</accession>